<evidence type="ECO:0000259" key="9">
    <source>
        <dbReference type="Pfam" id="PF12704"/>
    </source>
</evidence>
<dbReference type="eggNOG" id="COG0577">
    <property type="taxonomic scope" value="Bacteria"/>
</dbReference>
<feature type="domain" description="MacB-like periplasmic core" evidence="9">
    <location>
        <begin position="456"/>
        <end position="652"/>
    </location>
</feature>
<name>E8V0A4_TERSS</name>
<reference evidence="10 11" key="1">
    <citation type="journal article" date="2012" name="Stand. Genomic Sci.">
        <title>Complete genome sequence of Terriglobus saanensis type strain SP1PR4(T), an Acidobacteria from tundra soil.</title>
        <authorList>
            <person name="Rawat S.R."/>
            <person name="Mannisto M.K."/>
            <person name="Starovoytov V."/>
            <person name="Goodwin L."/>
            <person name="Nolan M."/>
            <person name="Hauser L."/>
            <person name="Land M."/>
            <person name="Davenport K.W."/>
            <person name="Woyke T."/>
            <person name="Haggblom M.M."/>
        </authorList>
    </citation>
    <scope>NUCLEOTIDE SEQUENCE</scope>
    <source>
        <strain evidence="11">ATCC BAA-1853 / DSM 23119 / SP1PR4</strain>
    </source>
</reference>
<comment type="subcellular location">
    <subcellularLocation>
        <location evidence="1">Cell membrane</location>
        <topology evidence="1">Multi-pass membrane protein</topology>
    </subcellularLocation>
</comment>
<dbReference type="PANTHER" id="PTHR30572:SF4">
    <property type="entry name" value="ABC TRANSPORTER PERMEASE YTRF"/>
    <property type="match status" value="1"/>
</dbReference>
<dbReference type="InterPro" id="IPR003838">
    <property type="entry name" value="ABC3_permease_C"/>
</dbReference>
<organism evidence="10 11">
    <name type="scientific">Terriglobus saanensis (strain ATCC BAA-1853 / DSM 23119 / SP1PR4)</name>
    <dbReference type="NCBI Taxonomy" id="401053"/>
    <lineage>
        <taxon>Bacteria</taxon>
        <taxon>Pseudomonadati</taxon>
        <taxon>Acidobacteriota</taxon>
        <taxon>Terriglobia</taxon>
        <taxon>Terriglobales</taxon>
        <taxon>Acidobacteriaceae</taxon>
        <taxon>Terriglobus</taxon>
    </lineage>
</organism>
<feature type="domain" description="MacB-like periplasmic core" evidence="9">
    <location>
        <begin position="23"/>
        <end position="256"/>
    </location>
</feature>
<keyword evidence="3 7" id="KW-0812">Transmembrane</keyword>
<evidence type="ECO:0000256" key="6">
    <source>
        <dbReference type="ARBA" id="ARBA00038076"/>
    </source>
</evidence>
<keyword evidence="4 7" id="KW-1133">Transmembrane helix</keyword>
<sequence>MISTLIADVRYALRQLRKSPGFTLTAVLTLALGIGANSAILTVVHAVLLKNLPVADPKSLVRLGDNDDCCVNGGIIGDGDNSIFALDTYESLKQNSPEFEELAAVQAGSGSLTVRGTGTHSLARSSVGEFVSGNYFRTFGLQPNQGRLLAPSDDVEGAAPAAVISYDAWQRDYAGDPSVIGSAFWINSYPVTVVGVATPGFYGDRLTPNPPDFFIPITHMPVLANAQFVHNPAVRWLYLIGRVKPGISNATLQEKLSGQLRNVLTNNPDYTTEFGKKVLPKAHIVLTEGGAGIQTLQQEYGSGLHLLIGISGMVLLIACANIANLLLVRGMARRAEISIRTALGAARTRMMVQLLTESFVLALIGSVVGLMVAYFGTRMLLALAFPGAENVPIHATPSAEVLGIACGLALVTGVLFGAIPAWITSYAEPADALRGSTRTTAAGSSILQRTLVVLQAALSLVLLVGAGLLSQSLNKLEHQDFKLTTANRYIVHISPQAAGFKTTQVEALYRTIEERFHGIPGVKYVGISTYTPLEGNNWNKSWQIQGQPVPAEDADSIASYVRATPEYFDAIGTHVVRGRGITDRDTSTAPGVALVNQTFVQKFLKDKEPIGQHFGSRGMKSSGDWEIVGVVEDTNYNNPRRPTRPMCFMPIVQRDASSADKPIEKDTALYAGAIVLATEGPIEGLESITRRTLASINPNFTVVRFQTFGDQVQGRFTQERLIARLTLLFGILALLLAAIGLYGVTAYSVSRRTQEIGVRMALGANRASVVRMVLQSAMLQAGLGLAIGLPLTFLCVRFIKSQMYQVQSYDPAVLSTAIFTLALAAFLAGWLPARRAASIDPMRALRTE</sequence>
<dbReference type="RefSeq" id="WP_013569055.1">
    <property type="nucleotide sequence ID" value="NC_014963.1"/>
</dbReference>
<keyword evidence="11" id="KW-1185">Reference proteome</keyword>
<feature type="domain" description="ABC3 transporter permease C-terminal" evidence="8">
    <location>
        <begin position="310"/>
        <end position="427"/>
    </location>
</feature>
<evidence type="ECO:0000256" key="5">
    <source>
        <dbReference type="ARBA" id="ARBA00023136"/>
    </source>
</evidence>
<evidence type="ECO:0000259" key="8">
    <source>
        <dbReference type="Pfam" id="PF02687"/>
    </source>
</evidence>
<feature type="transmembrane region" description="Helical" evidence="7">
    <location>
        <begin position="721"/>
        <end position="744"/>
    </location>
</feature>
<dbReference type="InterPro" id="IPR050250">
    <property type="entry name" value="Macrolide_Exporter_MacB"/>
</dbReference>
<dbReference type="NCBIfam" id="TIGR03434">
    <property type="entry name" value="ADOP"/>
    <property type="match status" value="1"/>
</dbReference>
<dbReference type="Pfam" id="PF12704">
    <property type="entry name" value="MacB_PCD"/>
    <property type="match status" value="2"/>
</dbReference>
<dbReference type="EMBL" id="CP002467">
    <property type="protein sequence ID" value="ADV83322.1"/>
    <property type="molecule type" value="Genomic_DNA"/>
</dbReference>
<dbReference type="PANTHER" id="PTHR30572">
    <property type="entry name" value="MEMBRANE COMPONENT OF TRANSPORTER-RELATED"/>
    <property type="match status" value="1"/>
</dbReference>
<evidence type="ECO:0000256" key="7">
    <source>
        <dbReference type="SAM" id="Phobius"/>
    </source>
</evidence>
<dbReference type="InterPro" id="IPR017800">
    <property type="entry name" value="ADOP"/>
</dbReference>
<dbReference type="OrthoDB" id="127117at2"/>
<evidence type="ECO:0000313" key="10">
    <source>
        <dbReference type="EMBL" id="ADV83322.1"/>
    </source>
</evidence>
<feature type="transmembrane region" description="Helical" evidence="7">
    <location>
        <begin position="304"/>
        <end position="328"/>
    </location>
</feature>
<feature type="transmembrane region" description="Helical" evidence="7">
    <location>
        <begin position="359"/>
        <end position="381"/>
    </location>
</feature>
<keyword evidence="2" id="KW-1003">Cell membrane</keyword>
<evidence type="ECO:0000256" key="2">
    <source>
        <dbReference type="ARBA" id="ARBA00022475"/>
    </source>
</evidence>
<evidence type="ECO:0000256" key="1">
    <source>
        <dbReference type="ARBA" id="ARBA00004651"/>
    </source>
</evidence>
<dbReference type="HOGENOM" id="CLU_009433_0_0_0"/>
<comment type="similarity">
    <text evidence="6">Belongs to the ABC-4 integral membrane protein family.</text>
</comment>
<evidence type="ECO:0000256" key="3">
    <source>
        <dbReference type="ARBA" id="ARBA00022692"/>
    </source>
</evidence>
<feature type="transmembrane region" description="Helical" evidence="7">
    <location>
        <begin position="401"/>
        <end position="425"/>
    </location>
</feature>
<dbReference type="KEGG" id="tsa:AciPR4_2543"/>
<evidence type="ECO:0000313" key="11">
    <source>
        <dbReference type="Proteomes" id="UP000006844"/>
    </source>
</evidence>
<feature type="transmembrane region" description="Helical" evidence="7">
    <location>
        <begin position="21"/>
        <end position="48"/>
    </location>
</feature>
<feature type="transmembrane region" description="Helical" evidence="7">
    <location>
        <begin position="811"/>
        <end position="833"/>
    </location>
</feature>
<keyword evidence="5 7" id="KW-0472">Membrane</keyword>
<evidence type="ECO:0000256" key="4">
    <source>
        <dbReference type="ARBA" id="ARBA00022989"/>
    </source>
</evidence>
<dbReference type="Proteomes" id="UP000006844">
    <property type="component" value="Chromosome"/>
</dbReference>
<accession>E8V0A4</accession>
<dbReference type="AlphaFoldDB" id="E8V0A4"/>
<dbReference type="STRING" id="401053.AciPR4_2543"/>
<dbReference type="Pfam" id="PF02687">
    <property type="entry name" value="FtsX"/>
    <property type="match status" value="2"/>
</dbReference>
<gene>
    <name evidence="10" type="ordered locus">AciPR4_2543</name>
</gene>
<dbReference type="GO" id="GO:0022857">
    <property type="term" value="F:transmembrane transporter activity"/>
    <property type="evidence" value="ECO:0007669"/>
    <property type="project" value="TreeGrafter"/>
</dbReference>
<feature type="domain" description="ABC3 transporter permease C-terminal" evidence="8">
    <location>
        <begin position="728"/>
        <end position="841"/>
    </location>
</feature>
<feature type="transmembrane region" description="Helical" evidence="7">
    <location>
        <begin position="781"/>
        <end position="799"/>
    </location>
</feature>
<proteinExistence type="inferred from homology"/>
<protein>
    <submittedName>
        <fullName evidence="10">Permease</fullName>
    </submittedName>
</protein>
<dbReference type="GO" id="GO:0005886">
    <property type="term" value="C:plasma membrane"/>
    <property type="evidence" value="ECO:0007669"/>
    <property type="project" value="UniProtKB-SubCell"/>
</dbReference>
<dbReference type="InterPro" id="IPR025857">
    <property type="entry name" value="MacB_PCD"/>
</dbReference>